<comment type="caution">
    <text evidence="1">The sequence shown here is derived from an EMBL/GenBank/DDBJ whole genome shotgun (WGS) entry which is preliminary data.</text>
</comment>
<dbReference type="InterPro" id="IPR008727">
    <property type="entry name" value="PAAR_motif"/>
</dbReference>
<evidence type="ECO:0000313" key="2">
    <source>
        <dbReference type="Proteomes" id="UP000655523"/>
    </source>
</evidence>
<dbReference type="RefSeq" id="WP_172169758.1">
    <property type="nucleotide sequence ID" value="NZ_WOEZ01000140.1"/>
</dbReference>
<dbReference type="Pfam" id="PF05488">
    <property type="entry name" value="PAAR_motif"/>
    <property type="match status" value="1"/>
</dbReference>
<evidence type="ECO:0000313" key="1">
    <source>
        <dbReference type="EMBL" id="NPT57896.1"/>
    </source>
</evidence>
<name>A0A972NQF8_9BURK</name>
<dbReference type="Proteomes" id="UP000655523">
    <property type="component" value="Unassembled WGS sequence"/>
</dbReference>
<reference evidence="1 2" key="1">
    <citation type="submission" date="2019-11" db="EMBL/GenBank/DDBJ databases">
        <title>Metabolism of dissolved organic matter in forest soils.</title>
        <authorList>
            <person name="Cyle K.T."/>
            <person name="Wilhelm R.C."/>
            <person name="Martinez C.E."/>
        </authorList>
    </citation>
    <scope>NUCLEOTIDE SEQUENCE [LARGE SCALE GENOMIC DNA]</scope>
    <source>
        <strain evidence="1 2">5N</strain>
    </source>
</reference>
<dbReference type="CDD" id="cd14744">
    <property type="entry name" value="PAAR_CT_2"/>
    <property type="match status" value="1"/>
</dbReference>
<gene>
    <name evidence="1" type="ORF">GNZ13_25840</name>
</gene>
<dbReference type="AlphaFoldDB" id="A0A972NQF8"/>
<dbReference type="EMBL" id="WOEZ01000140">
    <property type="protein sequence ID" value="NPT57896.1"/>
    <property type="molecule type" value="Genomic_DNA"/>
</dbReference>
<sequence>MKNPVREGDKTTHGGVVKNASASFKLGGRRVALLGDIVTCPEHGDNPITEDGEGYKEGGRKWVVDQCRTRCGSLVIASQSGMKNRS</sequence>
<keyword evidence="2" id="KW-1185">Reference proteome</keyword>
<proteinExistence type="predicted"/>
<protein>
    <submittedName>
        <fullName evidence="1">PAAR domain-containing protein</fullName>
    </submittedName>
</protein>
<organism evidence="1 2">
    <name type="scientific">Paraburkholderia elongata</name>
    <dbReference type="NCBI Taxonomy" id="2675747"/>
    <lineage>
        <taxon>Bacteria</taxon>
        <taxon>Pseudomonadati</taxon>
        <taxon>Pseudomonadota</taxon>
        <taxon>Betaproteobacteria</taxon>
        <taxon>Burkholderiales</taxon>
        <taxon>Burkholderiaceae</taxon>
        <taxon>Paraburkholderia</taxon>
    </lineage>
</organism>
<accession>A0A972NQF8</accession>